<reference evidence="1" key="1">
    <citation type="journal article" date="2019" name="Sci. Rep.">
        <title>Draft genome of Tanacetum cinerariifolium, the natural source of mosquito coil.</title>
        <authorList>
            <person name="Yamashiro T."/>
            <person name="Shiraishi A."/>
            <person name="Satake H."/>
            <person name="Nakayama K."/>
        </authorList>
    </citation>
    <scope>NUCLEOTIDE SEQUENCE</scope>
</reference>
<gene>
    <name evidence="1" type="ORF">Tci_027079</name>
</gene>
<comment type="caution">
    <text evidence="1">The sequence shown here is derived from an EMBL/GenBank/DDBJ whole genome shotgun (WGS) entry which is preliminary data.</text>
</comment>
<organism evidence="1">
    <name type="scientific">Tanacetum cinerariifolium</name>
    <name type="common">Dalmatian daisy</name>
    <name type="synonym">Chrysanthemum cinerariifolium</name>
    <dbReference type="NCBI Taxonomy" id="118510"/>
    <lineage>
        <taxon>Eukaryota</taxon>
        <taxon>Viridiplantae</taxon>
        <taxon>Streptophyta</taxon>
        <taxon>Embryophyta</taxon>
        <taxon>Tracheophyta</taxon>
        <taxon>Spermatophyta</taxon>
        <taxon>Magnoliopsida</taxon>
        <taxon>eudicotyledons</taxon>
        <taxon>Gunneridae</taxon>
        <taxon>Pentapetalae</taxon>
        <taxon>asterids</taxon>
        <taxon>campanulids</taxon>
        <taxon>Asterales</taxon>
        <taxon>Asteraceae</taxon>
        <taxon>Asteroideae</taxon>
        <taxon>Anthemideae</taxon>
        <taxon>Anthemidinae</taxon>
        <taxon>Tanacetum</taxon>
    </lineage>
</organism>
<sequence>MDQNIDSSGFDQIQPLQYPVIHHPSQEMSEEVLQAKENLMESIRTFLEKFNRYHFEVMPKVLLIAWERFSEIKHAFTDKQYQPEEIQELMCKLLEDVRNIRDELAKYINSQSWNRPTFYNDDEEHYVQYKEYVENSSNAIAPVLPTEKPEYSLSMGCEHLITIPKMKSDEVIKSSAKNLVPIPSECEVTLDNESECDVPVCEDSFTFDVLEDHFEILFDSNNDDILSDDDTFEDIEYVEASLSDSEFVSLEEENDSSFSIPIFEKSNNSLSYSVNSLLEFKTFSDHTKETRSGNTIAHANNSLPDYDSFCFEIEPDQGMLTNVVKNDISDNSTNDPLLEEVGLFLASDNSIPLGIKNVDYDSEGDIHFLEELLVDDSIPLLENESSNFDHHNDPSFPRPPLKPPNVEVFFDFEPNSGEVISVVKNNIDELNEYECFDPGGEIDVFTNVEDDDYFPFIFVI</sequence>
<dbReference type="AlphaFoldDB" id="A0A6L2KZK8"/>
<evidence type="ECO:0000313" key="1">
    <source>
        <dbReference type="EMBL" id="GEU55101.1"/>
    </source>
</evidence>
<accession>A0A6L2KZK8</accession>
<protein>
    <recommendedName>
        <fullName evidence="2">Reverse transcriptase domain-containing protein</fullName>
    </recommendedName>
</protein>
<name>A0A6L2KZK8_TANCI</name>
<evidence type="ECO:0008006" key="2">
    <source>
        <dbReference type="Google" id="ProtNLM"/>
    </source>
</evidence>
<dbReference type="EMBL" id="BKCJ010003440">
    <property type="protein sequence ID" value="GEU55101.1"/>
    <property type="molecule type" value="Genomic_DNA"/>
</dbReference>
<proteinExistence type="predicted"/>